<evidence type="ECO:0000313" key="1">
    <source>
        <dbReference type="EMBL" id="JAH11340.1"/>
    </source>
</evidence>
<name>A0A0E9Q4T3_ANGAN</name>
<reference evidence="1" key="1">
    <citation type="submission" date="2014-11" db="EMBL/GenBank/DDBJ databases">
        <authorList>
            <person name="Amaro Gonzalez C."/>
        </authorList>
    </citation>
    <scope>NUCLEOTIDE SEQUENCE</scope>
</reference>
<accession>A0A0E9Q4T3</accession>
<proteinExistence type="predicted"/>
<organism evidence="1">
    <name type="scientific">Anguilla anguilla</name>
    <name type="common">European freshwater eel</name>
    <name type="synonym">Muraena anguilla</name>
    <dbReference type="NCBI Taxonomy" id="7936"/>
    <lineage>
        <taxon>Eukaryota</taxon>
        <taxon>Metazoa</taxon>
        <taxon>Chordata</taxon>
        <taxon>Craniata</taxon>
        <taxon>Vertebrata</taxon>
        <taxon>Euteleostomi</taxon>
        <taxon>Actinopterygii</taxon>
        <taxon>Neopterygii</taxon>
        <taxon>Teleostei</taxon>
        <taxon>Anguilliformes</taxon>
        <taxon>Anguillidae</taxon>
        <taxon>Anguilla</taxon>
    </lineage>
</organism>
<dbReference type="AlphaFoldDB" id="A0A0E9Q4T3"/>
<reference evidence="1" key="2">
    <citation type="journal article" date="2015" name="Fish Shellfish Immunol.">
        <title>Early steps in the European eel (Anguilla anguilla)-Vibrio vulnificus interaction in the gills: Role of the RtxA13 toxin.</title>
        <authorList>
            <person name="Callol A."/>
            <person name="Pajuelo D."/>
            <person name="Ebbesson L."/>
            <person name="Teles M."/>
            <person name="MacKenzie S."/>
            <person name="Amaro C."/>
        </authorList>
    </citation>
    <scope>NUCLEOTIDE SEQUENCE</scope>
</reference>
<sequence>MGPISLFNLIYSCTTVFQIRTNIRLFNVLMQRKTACVM</sequence>
<protein>
    <submittedName>
        <fullName evidence="1">Uncharacterized protein</fullName>
    </submittedName>
</protein>
<dbReference type="EMBL" id="GBXM01097237">
    <property type="protein sequence ID" value="JAH11340.1"/>
    <property type="molecule type" value="Transcribed_RNA"/>
</dbReference>